<feature type="binding site" evidence="3">
    <location>
        <position position="195"/>
    </location>
    <ligand>
        <name>substrate</name>
    </ligand>
</feature>
<name>A0A926CY93_9FIRM</name>
<dbReference type="Pfam" id="PF13242">
    <property type="entry name" value="Hydrolase_like"/>
    <property type="match status" value="1"/>
</dbReference>
<keyword evidence="1 4" id="KW-0460">Magnesium</keyword>
<dbReference type="Proteomes" id="UP000654279">
    <property type="component" value="Unassembled WGS sequence"/>
</dbReference>
<evidence type="ECO:0000256" key="2">
    <source>
        <dbReference type="PIRSR" id="PIRSR000915-1"/>
    </source>
</evidence>
<keyword evidence="6" id="KW-1185">Reference proteome</keyword>
<comment type="function">
    <text evidence="1">Catalyzes the dephosphorylation of 2-6 carbon acid sugars in vitro.</text>
</comment>
<sequence>MYTENTPEKLQALQNIRCFVLDMDGTFYLGEQLLPGSMDFIQKVNESGRRYLFMTNNSSKNAPCYVQKLHRMGLNEAGDGHIYTSGQATGQYLNAHFPGKRIFLLGNTFLAQELADFGVTIDDADPEVVVVGFDTTLDFDKMTRVCDFVRAGLPYIATHPDFNCPVENGFIPDCGAIQAFIEASTGRKPDAVVGKPNRPVVDGLLERTGLGKDQIAIVGDRLYTDVRTGVDHGLLGILVLSGETQREDIPASPTQPDLVFGGLSDIIPYL</sequence>
<feature type="binding site" evidence="4">
    <location>
        <position position="22"/>
    </location>
    <ligand>
        <name>Mg(2+)</name>
        <dbReference type="ChEBI" id="CHEBI:18420"/>
    </ligand>
</feature>
<evidence type="ECO:0000313" key="6">
    <source>
        <dbReference type="Proteomes" id="UP000654279"/>
    </source>
</evidence>
<dbReference type="GO" id="GO:0005737">
    <property type="term" value="C:cytoplasm"/>
    <property type="evidence" value="ECO:0007669"/>
    <property type="project" value="TreeGrafter"/>
</dbReference>
<dbReference type="GO" id="GO:0016791">
    <property type="term" value="F:phosphatase activity"/>
    <property type="evidence" value="ECO:0007669"/>
    <property type="project" value="TreeGrafter"/>
</dbReference>
<feature type="active site" description="Nucleophile" evidence="2">
    <location>
        <position position="22"/>
    </location>
</feature>
<proteinExistence type="inferred from homology"/>
<evidence type="ECO:0000313" key="5">
    <source>
        <dbReference type="EMBL" id="MBC8528353.1"/>
    </source>
</evidence>
<dbReference type="AlphaFoldDB" id="A0A926CY93"/>
<reference evidence="5" key="1">
    <citation type="submission" date="2020-08" db="EMBL/GenBank/DDBJ databases">
        <title>Genome public.</title>
        <authorList>
            <person name="Liu C."/>
            <person name="Sun Q."/>
        </authorList>
    </citation>
    <scope>NUCLEOTIDE SEQUENCE</scope>
    <source>
        <strain evidence="5">NSJ-44</strain>
    </source>
</reference>
<keyword evidence="5" id="KW-0378">Hydrolase</keyword>
<organism evidence="5 6">
    <name type="scientific">Luoshenia tenuis</name>
    <dbReference type="NCBI Taxonomy" id="2763654"/>
    <lineage>
        <taxon>Bacteria</taxon>
        <taxon>Bacillati</taxon>
        <taxon>Bacillota</taxon>
        <taxon>Clostridia</taxon>
        <taxon>Christensenellales</taxon>
        <taxon>Christensenellaceae</taxon>
        <taxon>Luoshenia</taxon>
    </lineage>
</organism>
<dbReference type="InterPro" id="IPR036412">
    <property type="entry name" value="HAD-like_sf"/>
</dbReference>
<feature type="binding site" evidence="4">
    <location>
        <position position="220"/>
    </location>
    <ligand>
        <name>Mg(2+)</name>
        <dbReference type="ChEBI" id="CHEBI:18420"/>
    </ligand>
</feature>
<dbReference type="EC" id="3.1.3.-" evidence="1"/>
<evidence type="ECO:0000256" key="4">
    <source>
        <dbReference type="PIRSR" id="PIRSR000915-3"/>
    </source>
</evidence>
<dbReference type="RefSeq" id="WP_249284376.1">
    <property type="nucleotide sequence ID" value="NZ_JACRSO010000001.1"/>
</dbReference>
<comment type="similarity">
    <text evidence="1">Belongs to the HAD-like hydrolase superfamily. NagD family.</text>
</comment>
<feature type="active site" description="Proton donor" evidence="2">
    <location>
        <position position="24"/>
    </location>
</feature>
<dbReference type="GO" id="GO:0046872">
    <property type="term" value="F:metal ion binding"/>
    <property type="evidence" value="ECO:0007669"/>
    <property type="project" value="UniProtKB-KW"/>
</dbReference>
<evidence type="ECO:0000256" key="3">
    <source>
        <dbReference type="PIRSR" id="PIRSR000915-2"/>
    </source>
</evidence>
<dbReference type="InterPro" id="IPR006357">
    <property type="entry name" value="HAD-SF_hydro_IIA"/>
</dbReference>
<dbReference type="EMBL" id="JACRSO010000001">
    <property type="protein sequence ID" value="MBC8528353.1"/>
    <property type="molecule type" value="Genomic_DNA"/>
</dbReference>
<dbReference type="Gene3D" id="3.40.50.1000">
    <property type="entry name" value="HAD superfamily/HAD-like"/>
    <property type="match status" value="2"/>
</dbReference>
<dbReference type="InterPro" id="IPR023214">
    <property type="entry name" value="HAD_sf"/>
</dbReference>
<comment type="caution">
    <text evidence="5">The sequence shown here is derived from an EMBL/GenBank/DDBJ whole genome shotgun (WGS) entry which is preliminary data.</text>
</comment>
<evidence type="ECO:0000256" key="1">
    <source>
        <dbReference type="PIRNR" id="PIRNR000915"/>
    </source>
</evidence>
<protein>
    <recommendedName>
        <fullName evidence="1">Acid sugar phosphatase</fullName>
        <ecNumber evidence="1">3.1.3.-</ecNumber>
    </recommendedName>
</protein>
<feature type="binding site" evidence="4">
    <location>
        <position position="24"/>
    </location>
    <ligand>
        <name>Mg(2+)</name>
        <dbReference type="ChEBI" id="CHEBI:18420"/>
    </ligand>
</feature>
<comment type="cofactor">
    <cofactor evidence="4">
        <name>Mg(2+)</name>
        <dbReference type="ChEBI" id="CHEBI:18420"/>
    </cofactor>
    <text evidence="4">Divalent metal ions. Mg(2+) is the most effective.</text>
</comment>
<dbReference type="PANTHER" id="PTHR19288">
    <property type="entry name" value="4-NITROPHENYLPHOSPHATASE-RELATED"/>
    <property type="match status" value="1"/>
</dbReference>
<dbReference type="Pfam" id="PF13344">
    <property type="entry name" value="Hydrolase_6"/>
    <property type="match status" value="1"/>
</dbReference>
<keyword evidence="1 4" id="KW-0479">Metal-binding</keyword>
<dbReference type="SUPFAM" id="SSF56784">
    <property type="entry name" value="HAD-like"/>
    <property type="match status" value="1"/>
</dbReference>
<gene>
    <name evidence="5" type="ORF">H8699_02730</name>
</gene>
<accession>A0A926CY93</accession>
<dbReference type="NCBIfam" id="TIGR01460">
    <property type="entry name" value="HAD-SF-IIA"/>
    <property type="match status" value="1"/>
</dbReference>
<dbReference type="PANTHER" id="PTHR19288:SF46">
    <property type="entry name" value="HALOACID DEHALOGENASE-LIKE HYDROLASE DOMAIN-CONTAINING PROTEIN 2"/>
    <property type="match status" value="1"/>
</dbReference>
<dbReference type="PIRSF" id="PIRSF000915">
    <property type="entry name" value="PGP-type_phosphatase"/>
    <property type="match status" value="1"/>
</dbReference>